<comment type="subcellular location">
    <subcellularLocation>
        <location evidence="2 12">Cell inner membrane</location>
        <topology evidence="2 12">Single-pass membrane protein</topology>
    </subcellularLocation>
</comment>
<protein>
    <recommendedName>
        <fullName evidence="4 12">Heme exporter protein D</fullName>
    </recommendedName>
</protein>
<comment type="function">
    <text evidence="1 12">Required for the export of heme to the periplasm for the biogenesis of c-type cytochromes.</text>
</comment>
<comment type="similarity">
    <text evidence="3 12">Belongs to the CcmD/CycX/HelD family.</text>
</comment>
<keyword evidence="5 12" id="KW-0813">Transport</keyword>
<keyword evidence="11 12" id="KW-0472">Membrane</keyword>
<evidence type="ECO:0000256" key="5">
    <source>
        <dbReference type="ARBA" id="ARBA00022448"/>
    </source>
</evidence>
<evidence type="ECO:0000256" key="8">
    <source>
        <dbReference type="ARBA" id="ARBA00022692"/>
    </source>
</evidence>
<comment type="caution">
    <text evidence="13">The sequence shown here is derived from an EMBL/GenBank/DDBJ whole genome shotgun (WGS) entry which is preliminary data.</text>
</comment>
<evidence type="ECO:0000313" key="14">
    <source>
        <dbReference type="Proteomes" id="UP001496627"/>
    </source>
</evidence>
<evidence type="ECO:0000256" key="9">
    <source>
        <dbReference type="ARBA" id="ARBA00022748"/>
    </source>
</evidence>
<name>A0ABV0LZI6_9HYPH</name>
<keyword evidence="14" id="KW-1185">Reference proteome</keyword>
<dbReference type="InterPro" id="IPR007078">
    <property type="entry name" value="Haem_export_protD_CcmD"/>
</dbReference>
<keyword evidence="8 12" id="KW-0812">Transmembrane</keyword>
<evidence type="ECO:0000313" key="13">
    <source>
        <dbReference type="EMBL" id="MEQ1404646.1"/>
    </source>
</evidence>
<evidence type="ECO:0000256" key="1">
    <source>
        <dbReference type="ARBA" id="ARBA00002442"/>
    </source>
</evidence>
<evidence type="ECO:0000256" key="4">
    <source>
        <dbReference type="ARBA" id="ARBA00016461"/>
    </source>
</evidence>
<gene>
    <name evidence="13" type="primary">ccmD</name>
    <name evidence="13" type="ORF">ABK249_06860</name>
</gene>
<evidence type="ECO:0000256" key="3">
    <source>
        <dbReference type="ARBA" id="ARBA00008741"/>
    </source>
</evidence>
<organism evidence="13 14">
    <name type="scientific">Neorhizobium phenanthreniclasticum</name>
    <dbReference type="NCBI Taxonomy" id="3157917"/>
    <lineage>
        <taxon>Bacteria</taxon>
        <taxon>Pseudomonadati</taxon>
        <taxon>Pseudomonadota</taxon>
        <taxon>Alphaproteobacteria</taxon>
        <taxon>Hyphomicrobiales</taxon>
        <taxon>Rhizobiaceae</taxon>
        <taxon>Rhizobium/Agrobacterium group</taxon>
        <taxon>Neorhizobium</taxon>
    </lineage>
</organism>
<evidence type="ECO:0000256" key="11">
    <source>
        <dbReference type="ARBA" id="ARBA00023136"/>
    </source>
</evidence>
<evidence type="ECO:0000256" key="7">
    <source>
        <dbReference type="ARBA" id="ARBA00022519"/>
    </source>
</evidence>
<dbReference type="Pfam" id="PF04995">
    <property type="entry name" value="CcmD"/>
    <property type="match status" value="1"/>
</dbReference>
<feature type="transmembrane region" description="Helical" evidence="12">
    <location>
        <begin position="6"/>
        <end position="27"/>
    </location>
</feature>
<sequence>MTHTFYISMSYAVTALITLCLIGWVWLDGRARQKELAELEASGIRRRSAQPKGDLAKGDAS</sequence>
<keyword evidence="6 12" id="KW-1003">Cell membrane</keyword>
<accession>A0ABV0LZI6</accession>
<evidence type="ECO:0000256" key="6">
    <source>
        <dbReference type="ARBA" id="ARBA00022475"/>
    </source>
</evidence>
<dbReference type="NCBIfam" id="TIGR03141">
    <property type="entry name" value="cytochro_ccmD"/>
    <property type="match status" value="1"/>
</dbReference>
<dbReference type="RefSeq" id="WP_037157268.1">
    <property type="nucleotide sequence ID" value="NZ_JBEAAL010000003.1"/>
</dbReference>
<reference evidence="13 14" key="1">
    <citation type="submission" date="2024-05" db="EMBL/GenBank/DDBJ databases">
        <title>Neorhizobium sp. Rsf11, a plant growth promoting and heavy metal resistant PAH-degrader.</title>
        <authorList>
            <person name="Golubev S.N."/>
            <person name="Muratova A.Y."/>
            <person name="Markelova M.I."/>
        </authorList>
    </citation>
    <scope>NUCLEOTIDE SEQUENCE [LARGE SCALE GENOMIC DNA]</scope>
    <source>
        <strain evidence="13 14">Rsf11</strain>
    </source>
</reference>
<dbReference type="EMBL" id="JBEAAL010000003">
    <property type="protein sequence ID" value="MEQ1404646.1"/>
    <property type="molecule type" value="Genomic_DNA"/>
</dbReference>
<keyword evidence="9 12" id="KW-0201">Cytochrome c-type biogenesis</keyword>
<keyword evidence="10 12" id="KW-1133">Transmembrane helix</keyword>
<keyword evidence="7 12" id="KW-0997">Cell inner membrane</keyword>
<evidence type="ECO:0000256" key="2">
    <source>
        <dbReference type="ARBA" id="ARBA00004377"/>
    </source>
</evidence>
<evidence type="ECO:0000256" key="12">
    <source>
        <dbReference type="RuleBase" id="RU363101"/>
    </source>
</evidence>
<dbReference type="Proteomes" id="UP001496627">
    <property type="component" value="Unassembled WGS sequence"/>
</dbReference>
<proteinExistence type="inferred from homology"/>
<evidence type="ECO:0000256" key="10">
    <source>
        <dbReference type="ARBA" id="ARBA00022989"/>
    </source>
</evidence>